<feature type="chain" id="PRO_5039321593" evidence="1">
    <location>
        <begin position="18"/>
        <end position="174"/>
    </location>
</feature>
<proteinExistence type="predicted"/>
<organism evidence="3 4">
    <name type="scientific">Rhizocola hellebori</name>
    <dbReference type="NCBI Taxonomy" id="1392758"/>
    <lineage>
        <taxon>Bacteria</taxon>
        <taxon>Bacillati</taxon>
        <taxon>Actinomycetota</taxon>
        <taxon>Actinomycetes</taxon>
        <taxon>Micromonosporales</taxon>
        <taxon>Micromonosporaceae</taxon>
        <taxon>Rhizocola</taxon>
    </lineage>
</organism>
<keyword evidence="1" id="KW-0732">Signal</keyword>
<sequence>MMLVALLAGGCSAPAAAPPVSAGPSPSIMVAVTTDVAWTQLVLALDERILTVLDLTPTHSRDAGVIALSADIAAQHRSEIELLRGNLFAMGAKDDNPHAEHEMPGMVTATTFAELKQANGSSFDQLLSASLRAHLTQCVSLAQSELKAGTHAATRALAAAVQESRERDLSRLPG</sequence>
<feature type="domain" description="DUF305" evidence="2">
    <location>
        <begin position="35"/>
        <end position="172"/>
    </location>
</feature>
<evidence type="ECO:0000313" key="3">
    <source>
        <dbReference type="EMBL" id="GIH01980.1"/>
    </source>
</evidence>
<evidence type="ECO:0000313" key="4">
    <source>
        <dbReference type="Proteomes" id="UP000612899"/>
    </source>
</evidence>
<dbReference type="InterPro" id="IPR005183">
    <property type="entry name" value="DUF305_CopM-like"/>
</dbReference>
<accession>A0A8J3Q1F0</accession>
<dbReference type="Pfam" id="PF03713">
    <property type="entry name" value="DUF305"/>
    <property type="match status" value="1"/>
</dbReference>
<reference evidence="3" key="1">
    <citation type="submission" date="2021-01" db="EMBL/GenBank/DDBJ databases">
        <title>Whole genome shotgun sequence of Rhizocola hellebori NBRC 109834.</title>
        <authorList>
            <person name="Komaki H."/>
            <person name="Tamura T."/>
        </authorList>
    </citation>
    <scope>NUCLEOTIDE SEQUENCE</scope>
    <source>
        <strain evidence="3">NBRC 109834</strain>
    </source>
</reference>
<dbReference type="EMBL" id="BONY01000001">
    <property type="protein sequence ID" value="GIH01980.1"/>
    <property type="molecule type" value="Genomic_DNA"/>
</dbReference>
<evidence type="ECO:0000259" key="2">
    <source>
        <dbReference type="Pfam" id="PF03713"/>
    </source>
</evidence>
<dbReference type="Proteomes" id="UP000612899">
    <property type="component" value="Unassembled WGS sequence"/>
</dbReference>
<dbReference type="Gene3D" id="1.20.1260.10">
    <property type="match status" value="1"/>
</dbReference>
<evidence type="ECO:0000256" key="1">
    <source>
        <dbReference type="SAM" id="SignalP"/>
    </source>
</evidence>
<gene>
    <name evidence="3" type="ORF">Rhe02_00470</name>
</gene>
<protein>
    <submittedName>
        <fullName evidence="3">DUF305 domain-containing protein</fullName>
    </submittedName>
</protein>
<dbReference type="AlphaFoldDB" id="A0A8J3Q1F0"/>
<dbReference type="InterPro" id="IPR012347">
    <property type="entry name" value="Ferritin-like"/>
</dbReference>
<feature type="signal peptide" evidence="1">
    <location>
        <begin position="1"/>
        <end position="17"/>
    </location>
</feature>
<comment type="caution">
    <text evidence="3">The sequence shown here is derived from an EMBL/GenBank/DDBJ whole genome shotgun (WGS) entry which is preliminary data.</text>
</comment>
<keyword evidence="4" id="KW-1185">Reference proteome</keyword>
<name>A0A8J3Q1F0_9ACTN</name>